<dbReference type="InterPro" id="IPR003838">
    <property type="entry name" value="ABC3_permease_C"/>
</dbReference>
<evidence type="ECO:0000259" key="8">
    <source>
        <dbReference type="Pfam" id="PF02687"/>
    </source>
</evidence>
<feature type="transmembrane region" description="Helical" evidence="7">
    <location>
        <begin position="417"/>
        <end position="448"/>
    </location>
</feature>
<dbReference type="AlphaFoldDB" id="A0A075HFX2"/>
<evidence type="ECO:0000313" key="9">
    <source>
        <dbReference type="EMBL" id="AIF13332.1"/>
    </source>
</evidence>
<feature type="domain" description="ABC3 transporter permease C-terminal" evidence="8">
    <location>
        <begin position="377"/>
        <end position="488"/>
    </location>
</feature>
<dbReference type="EMBL" id="KF900970">
    <property type="protein sequence ID" value="AIF13332.1"/>
    <property type="molecule type" value="Genomic_DNA"/>
</dbReference>
<reference evidence="9" key="1">
    <citation type="journal article" date="2014" name="Genome Biol. Evol.">
        <title>Pangenome evidence for extensive interdomain horizontal transfer affecting lineage core and shell genes in uncultured planktonic thaumarchaeota and euryarchaeota.</title>
        <authorList>
            <person name="Deschamps P."/>
            <person name="Zivanovic Y."/>
            <person name="Moreira D."/>
            <person name="Rodriguez-Valera F."/>
            <person name="Lopez-Garcia P."/>
        </authorList>
    </citation>
    <scope>NUCLEOTIDE SEQUENCE</scope>
</reference>
<proteinExistence type="inferred from homology"/>
<feature type="transmembrane region" description="Helical" evidence="7">
    <location>
        <begin position="565"/>
        <end position="589"/>
    </location>
</feature>
<feature type="transmembrane region" description="Helical" evidence="7">
    <location>
        <begin position="622"/>
        <end position="642"/>
    </location>
</feature>
<comment type="subcellular location">
    <subcellularLocation>
        <location evidence="1">Cell membrane</location>
        <topology evidence="1">Multi-pass membrane protein</topology>
    </subcellularLocation>
</comment>
<accession>A0A075HFX2</accession>
<evidence type="ECO:0000256" key="1">
    <source>
        <dbReference type="ARBA" id="ARBA00004651"/>
    </source>
</evidence>
<feature type="transmembrane region" description="Helical" evidence="7">
    <location>
        <begin position="924"/>
        <end position="951"/>
    </location>
</feature>
<feature type="domain" description="ABC3 transporter permease C-terminal" evidence="8">
    <location>
        <begin position="883"/>
        <end position="1008"/>
    </location>
</feature>
<evidence type="ECO:0000256" key="2">
    <source>
        <dbReference type="ARBA" id="ARBA00022475"/>
    </source>
</evidence>
<feature type="transmembrane region" description="Helical" evidence="7">
    <location>
        <begin position="870"/>
        <end position="903"/>
    </location>
</feature>
<keyword evidence="5 7" id="KW-0472">Membrane</keyword>
<protein>
    <recommendedName>
        <fullName evidence="8">ABC3 transporter permease C-terminal domain-containing protein</fullName>
    </recommendedName>
</protein>
<evidence type="ECO:0000256" key="6">
    <source>
        <dbReference type="ARBA" id="ARBA00038076"/>
    </source>
</evidence>
<evidence type="ECO:0000256" key="4">
    <source>
        <dbReference type="ARBA" id="ARBA00022989"/>
    </source>
</evidence>
<dbReference type="GO" id="GO:0005886">
    <property type="term" value="C:plasma membrane"/>
    <property type="evidence" value="ECO:0007669"/>
    <property type="project" value="UniProtKB-SubCell"/>
</dbReference>
<keyword evidence="3 7" id="KW-0812">Transmembrane</keyword>
<organism evidence="9">
    <name type="scientific">uncultured marine group II/III euryarchaeote KM3_61_H04</name>
    <dbReference type="NCBI Taxonomy" id="1456471"/>
    <lineage>
        <taxon>Archaea</taxon>
        <taxon>Methanobacteriati</taxon>
        <taxon>Methanobacteriota</taxon>
        <taxon>environmental samples</taxon>
    </lineage>
</organism>
<evidence type="ECO:0000256" key="5">
    <source>
        <dbReference type="ARBA" id="ARBA00023136"/>
    </source>
</evidence>
<evidence type="ECO:0000256" key="3">
    <source>
        <dbReference type="ARBA" id="ARBA00022692"/>
    </source>
</evidence>
<feature type="transmembrane region" description="Helical" evidence="7">
    <location>
        <begin position="515"/>
        <end position="534"/>
    </location>
</feature>
<dbReference type="PANTHER" id="PTHR30572">
    <property type="entry name" value="MEMBRANE COMPONENT OF TRANSPORTER-RELATED"/>
    <property type="match status" value="1"/>
</dbReference>
<comment type="similarity">
    <text evidence="6">Belongs to the ABC-4 integral membrane protein family.</text>
</comment>
<dbReference type="PANTHER" id="PTHR30572:SF4">
    <property type="entry name" value="ABC TRANSPORTER PERMEASE YTRF"/>
    <property type="match status" value="1"/>
</dbReference>
<keyword evidence="2" id="KW-1003">Cell membrane</keyword>
<feature type="transmembrane region" description="Helical" evidence="7">
    <location>
        <begin position="468"/>
        <end position="488"/>
    </location>
</feature>
<feature type="transmembrane region" description="Helical" evidence="7">
    <location>
        <begin position="983"/>
        <end position="1003"/>
    </location>
</feature>
<dbReference type="Pfam" id="PF02687">
    <property type="entry name" value="FtsX"/>
    <property type="match status" value="2"/>
</dbReference>
<sequence>MKLREKLARAPSQIQAAAREFPDRTRLALLSAWRGRSRGLAVFAGVFLASLVITTVLVYGSGLMQIFFLNYLDDEYYDFRMDFHTDIGGKGRTVDVALWESYCAEYEALPEITDCAVAAGRQGGHGAGWFTEAYLKPQPLELQAWEGRDSDWSNVSVFLFEGNEEGPPTRGYRPLRLLGPSAYDGELAERHASRLLRGEWPDGGAAAVEQRSISLPSQVASMADANVGDQLASLTFTYDTDASKGCQGEEVFWQQFSYCRVSVTLENLTISSIFDDTIVTSPITSQQPVFIPWELVPVENRSAIIAGDHAYLALTIDRTALPTESTDSAEKELDRIQRSLDSVALEGETNLDGTHVIKDLLSWLRIQNYFIQIFNYIVMIPIIVLSVSVLLYGLLLSLEQRRREIAIHRVIGGGPDALLRMVLGELGVLAFCAWLAGYLLALLAVPLILNAVGFMQFRPGEYDVSPSLGLLATLATLVVTVGLALLFGRSRTRDFLEQEISEGVQRVVVKPQPRYWLHWLLFGVGLIALADSYIESLANDGRLAEMLALFGADDDWEKGIISNPVLNGIFAVLGPFLLWIGGALVLARIGAMAPGMMQRLLGRTAALRDIGRGLRGSGSAEGVGKLALIMLLTLSIVTMAAVQGYTGMAVDERTASLAAGGDLKVEFQQPLDHAAALATVSAALEGTDVAAGDIRLVSVPLIAMHPAGDEYSVYQTWVLLDGSRDVVRWDRQAFGGDPGKTLDGLATGGFSYGEQLEFSLGEQPQLILNLTGGAPGQVTVSNVGEHTWHPGLDTDITAGGIFIGEASFRTLVGDGAVDAWRETTWFVELGSQGDAEAQSAVTRALAFDSSVSKVTSWDEKHREVERNGGLVFGTLGLLTLQFAVATIAAVASSFVFLSLVLTQRKRELAILQAIGASEWQVGRLVLFEIMSITVVSMLLGTLLGVGISYAFNGMFSLFGLIFQSFGGASTPVDRALVWPWGELLVIGLAVLAVVMLALVWTTARATRSDLARILKGE</sequence>
<name>A0A075HFX2_9EURY</name>
<dbReference type="GO" id="GO:0022857">
    <property type="term" value="F:transmembrane transporter activity"/>
    <property type="evidence" value="ECO:0007669"/>
    <property type="project" value="TreeGrafter"/>
</dbReference>
<keyword evidence="4 7" id="KW-1133">Transmembrane helix</keyword>
<feature type="transmembrane region" description="Helical" evidence="7">
    <location>
        <begin position="373"/>
        <end position="396"/>
    </location>
</feature>
<dbReference type="InterPro" id="IPR050250">
    <property type="entry name" value="Macrolide_Exporter_MacB"/>
</dbReference>
<evidence type="ECO:0000256" key="7">
    <source>
        <dbReference type="SAM" id="Phobius"/>
    </source>
</evidence>
<feature type="transmembrane region" description="Helical" evidence="7">
    <location>
        <begin position="40"/>
        <end position="60"/>
    </location>
</feature>